<evidence type="ECO:0000313" key="2">
    <source>
        <dbReference type="Proteomes" id="UP001404956"/>
    </source>
</evidence>
<accession>A0ABP9XGZ0</accession>
<name>A0ABP9XGZ0_9DEIO</name>
<comment type="caution">
    <text evidence="1">The sequence shown here is derived from an EMBL/GenBank/DDBJ whole genome shotgun (WGS) entry which is preliminary data.</text>
</comment>
<dbReference type="EMBL" id="BAABRV010000005">
    <property type="protein sequence ID" value="GAA5533888.1"/>
    <property type="molecule type" value="Genomic_DNA"/>
</dbReference>
<evidence type="ECO:0000313" key="1">
    <source>
        <dbReference type="EMBL" id="GAA5533888.1"/>
    </source>
</evidence>
<dbReference type="Proteomes" id="UP001404956">
    <property type="component" value="Unassembled WGS sequence"/>
</dbReference>
<organism evidence="1 2">
    <name type="scientific">Deinococcus aluminii</name>
    <dbReference type="NCBI Taxonomy" id="1656885"/>
    <lineage>
        <taxon>Bacteria</taxon>
        <taxon>Thermotogati</taxon>
        <taxon>Deinococcota</taxon>
        <taxon>Deinococci</taxon>
        <taxon>Deinococcales</taxon>
        <taxon>Deinococcaceae</taxon>
        <taxon>Deinococcus</taxon>
    </lineage>
</organism>
<keyword evidence="2" id="KW-1185">Reference proteome</keyword>
<protein>
    <submittedName>
        <fullName evidence="1">Uncharacterized protein</fullName>
    </submittedName>
</protein>
<sequence length="55" mass="6273">MNGVPTLASRSELRRELRALERLVREGRHPDGRPATLAEEARAAADIRQLKRLLR</sequence>
<reference evidence="1 2" key="1">
    <citation type="submission" date="2024-02" db="EMBL/GenBank/DDBJ databases">
        <title>Deinococcus aluminii NBRC 112889.</title>
        <authorList>
            <person name="Ichikawa N."/>
            <person name="Katano-Makiyama Y."/>
            <person name="Hidaka K."/>
        </authorList>
    </citation>
    <scope>NUCLEOTIDE SEQUENCE [LARGE SCALE GENOMIC DNA]</scope>
    <source>
        <strain evidence="1 2">NBRC 112889</strain>
    </source>
</reference>
<proteinExistence type="predicted"/>
<dbReference type="RefSeq" id="WP_345454710.1">
    <property type="nucleotide sequence ID" value="NZ_BAABRV010000005.1"/>
</dbReference>
<gene>
    <name evidence="1" type="ORF">Dalu01_02296</name>
</gene>